<name>A0A4P8IGT6_9BURK</name>
<feature type="coiled-coil region" evidence="1">
    <location>
        <begin position="359"/>
        <end position="386"/>
    </location>
</feature>
<proteinExistence type="predicted"/>
<gene>
    <name evidence="2" type="ORF">FAZ95_00995</name>
</gene>
<evidence type="ECO:0000256" key="1">
    <source>
        <dbReference type="SAM" id="Coils"/>
    </source>
</evidence>
<accession>A0A4P8IGT6</accession>
<organism evidence="2 3">
    <name type="scientific">Trinickia violacea</name>
    <dbReference type="NCBI Taxonomy" id="2571746"/>
    <lineage>
        <taxon>Bacteria</taxon>
        <taxon>Pseudomonadati</taxon>
        <taxon>Pseudomonadota</taxon>
        <taxon>Betaproteobacteria</taxon>
        <taxon>Burkholderiales</taxon>
        <taxon>Burkholderiaceae</taxon>
        <taxon>Trinickia</taxon>
    </lineage>
</organism>
<dbReference type="SUPFAM" id="SSF52540">
    <property type="entry name" value="P-loop containing nucleoside triphosphate hydrolases"/>
    <property type="match status" value="1"/>
</dbReference>
<reference evidence="2 3" key="1">
    <citation type="submission" date="2019-05" db="EMBL/GenBank/DDBJ databases">
        <title>Burkholderia sp. DHOD12, isolated from subtropical forest soil.</title>
        <authorList>
            <person name="Gao Z.-H."/>
            <person name="Qiu L.-H."/>
        </authorList>
    </citation>
    <scope>NUCLEOTIDE SEQUENCE [LARGE SCALE GENOMIC DNA]</scope>
    <source>
        <strain evidence="2 3">DHOD12</strain>
    </source>
</reference>
<keyword evidence="1" id="KW-0175">Coiled coil</keyword>
<dbReference type="EMBL" id="CP040077">
    <property type="protein sequence ID" value="QCP47882.1"/>
    <property type="molecule type" value="Genomic_DNA"/>
</dbReference>
<dbReference type="OrthoDB" id="6940959at2"/>
<dbReference type="InterPro" id="IPR027417">
    <property type="entry name" value="P-loop_NTPase"/>
</dbReference>
<dbReference type="AlphaFoldDB" id="A0A4P8IGT6"/>
<evidence type="ECO:0000313" key="2">
    <source>
        <dbReference type="EMBL" id="QCP47882.1"/>
    </source>
</evidence>
<protein>
    <submittedName>
        <fullName evidence="2">Uncharacterized protein</fullName>
    </submittedName>
</protein>
<sequence>MIDKFWLDLHETRHQWAYDAYSQFVEGIDADLKADYNRSDQVTVVVYGSTQVGKTTLMLDMLGVDRAHAAEVSGVLRGGRTVGKSSTATAMRYRKSESDGWRIGKTGKDLAGGEAEACFAALRAKVESGSDEVPDVVDVYIPRCFFSPAAITLAAEIRLLDLPGLNAANPNEANHVRRVARTYVPIADLIVLVGRADNLGFAHPAALQLPELQDWASHPKRFRVVCTYSFSSASFREWFAEQSRSADDVRARLMKQLRLHDYPLPKALGRYVYPLEFGTSWVDLQQSNAEYFASAKSVVDEVWADFMDSVGRASNPYSRVKMAFEIQQIADRKVSQFRKENTSRREVLASRIASQLSALEVCKKEIGGLDRRIEELDERLETLTNLMSGAWLDSALESAFPQSEIAPAVPESTRPSVLVAVAQEKRRKLRALWGALSERELMMDTPPLREPALSSDRTVDGDVERDSGSPAFILDLGAPPTMRAIDEHIDSLEDHWFDWYSPVFSRFENDFQALVKTVMDVRRTFIATARRKVTAQLTTEQDRLQKERARFKSARIAFASRQERLCTTLDADRAAIEKAAQALEDFEVRMQHSIEHGKRFHDHMTSAHATALSDAERRFHKESDPVKRFYRLLFRKLIEPELQRMMDGENE</sequence>
<keyword evidence="3" id="KW-1185">Reference proteome</keyword>
<evidence type="ECO:0000313" key="3">
    <source>
        <dbReference type="Proteomes" id="UP000298656"/>
    </source>
</evidence>
<dbReference type="RefSeq" id="WP_137330724.1">
    <property type="nucleotide sequence ID" value="NZ_CP040077.1"/>
</dbReference>
<dbReference type="Proteomes" id="UP000298656">
    <property type="component" value="Chromosome 1"/>
</dbReference>
<dbReference type="KEGG" id="tvl:FAZ95_00995"/>
<dbReference type="Gene3D" id="3.40.50.300">
    <property type="entry name" value="P-loop containing nucleotide triphosphate hydrolases"/>
    <property type="match status" value="1"/>
</dbReference>